<evidence type="ECO:0000256" key="4">
    <source>
        <dbReference type="ARBA" id="ARBA00023136"/>
    </source>
</evidence>
<sequence>MDFRSMERMDATDESILRDPYRPFYNIFGSKPILVKQSNNYDRTAFKEPPWLGGVLLFDNVTSDARDHAANERSGFPINVCVENEPEWLTDPIAFLAWLKLSVYMAIVSVAIVLSFHLKLQPTPLELRFALPLGIVFWILSLACMAAGLANYINTISRYSRRRALVQTGWKTQVIFTVVSCAIIGTCVLFLSTNAEK</sequence>
<proteinExistence type="predicted"/>
<dbReference type="Pfam" id="PF02656">
    <property type="entry name" value="DUF202"/>
    <property type="match status" value="1"/>
</dbReference>
<protein>
    <recommendedName>
        <fullName evidence="6">DUF202 domain-containing protein</fullName>
    </recommendedName>
</protein>
<accession>A0A8H6DXD9</accession>
<comment type="subcellular location">
    <subcellularLocation>
        <location evidence="1">Endomembrane system</location>
        <topology evidence="1">Multi-pass membrane protein</topology>
    </subcellularLocation>
</comment>
<comment type="caution">
    <text evidence="7">The sequence shown here is derived from an EMBL/GenBank/DDBJ whole genome shotgun (WGS) entry which is preliminary data.</text>
</comment>
<feature type="transmembrane region" description="Helical" evidence="5">
    <location>
        <begin position="129"/>
        <end position="153"/>
    </location>
</feature>
<dbReference type="EMBL" id="WNKQ01000005">
    <property type="protein sequence ID" value="KAF5851414.1"/>
    <property type="molecule type" value="Genomic_DNA"/>
</dbReference>
<dbReference type="InterPro" id="IPR052053">
    <property type="entry name" value="IM_YidH-like"/>
</dbReference>
<dbReference type="PANTHER" id="PTHR34187:SF3">
    <property type="entry name" value="DUF DOMAIN PROTEIN (AFU_ORTHOLOGUE AFUA_6G11150)"/>
    <property type="match status" value="1"/>
</dbReference>
<keyword evidence="4 5" id="KW-0472">Membrane</keyword>
<gene>
    <name evidence="7" type="ORF">GGP41_004231</name>
</gene>
<feature type="transmembrane region" description="Helical" evidence="5">
    <location>
        <begin position="93"/>
        <end position="117"/>
    </location>
</feature>
<evidence type="ECO:0000256" key="1">
    <source>
        <dbReference type="ARBA" id="ARBA00004127"/>
    </source>
</evidence>
<dbReference type="Proteomes" id="UP000624244">
    <property type="component" value="Unassembled WGS sequence"/>
</dbReference>
<keyword evidence="2 5" id="KW-0812">Transmembrane</keyword>
<evidence type="ECO:0000313" key="7">
    <source>
        <dbReference type="EMBL" id="KAF5851414.1"/>
    </source>
</evidence>
<dbReference type="PANTHER" id="PTHR34187">
    <property type="entry name" value="FGR18P"/>
    <property type="match status" value="1"/>
</dbReference>
<dbReference type="AlphaFoldDB" id="A0A8H6DXD9"/>
<feature type="domain" description="DUF202" evidence="6">
    <location>
        <begin position="95"/>
        <end position="156"/>
    </location>
</feature>
<reference evidence="7" key="1">
    <citation type="submission" date="2019-11" db="EMBL/GenBank/DDBJ databases">
        <title>Bipolaris sorokiniana Genome sequencing.</title>
        <authorList>
            <person name="Wang H."/>
        </authorList>
    </citation>
    <scope>NUCLEOTIDE SEQUENCE</scope>
</reference>
<name>A0A8H6DXD9_COCSA</name>
<dbReference type="GO" id="GO:0012505">
    <property type="term" value="C:endomembrane system"/>
    <property type="evidence" value="ECO:0007669"/>
    <property type="project" value="UniProtKB-SubCell"/>
</dbReference>
<keyword evidence="3 5" id="KW-1133">Transmembrane helix</keyword>
<evidence type="ECO:0000259" key="6">
    <source>
        <dbReference type="Pfam" id="PF02656"/>
    </source>
</evidence>
<evidence type="ECO:0000256" key="2">
    <source>
        <dbReference type="ARBA" id="ARBA00022692"/>
    </source>
</evidence>
<evidence type="ECO:0000256" key="5">
    <source>
        <dbReference type="SAM" id="Phobius"/>
    </source>
</evidence>
<organism evidence="7 8">
    <name type="scientific">Cochliobolus sativus</name>
    <name type="common">Common root rot and spot blotch fungus</name>
    <name type="synonym">Bipolaris sorokiniana</name>
    <dbReference type="NCBI Taxonomy" id="45130"/>
    <lineage>
        <taxon>Eukaryota</taxon>
        <taxon>Fungi</taxon>
        <taxon>Dikarya</taxon>
        <taxon>Ascomycota</taxon>
        <taxon>Pezizomycotina</taxon>
        <taxon>Dothideomycetes</taxon>
        <taxon>Pleosporomycetidae</taxon>
        <taxon>Pleosporales</taxon>
        <taxon>Pleosporineae</taxon>
        <taxon>Pleosporaceae</taxon>
        <taxon>Bipolaris</taxon>
    </lineage>
</organism>
<evidence type="ECO:0000256" key="3">
    <source>
        <dbReference type="ARBA" id="ARBA00022989"/>
    </source>
</evidence>
<evidence type="ECO:0000313" key="8">
    <source>
        <dbReference type="Proteomes" id="UP000624244"/>
    </source>
</evidence>
<feature type="transmembrane region" description="Helical" evidence="5">
    <location>
        <begin position="174"/>
        <end position="192"/>
    </location>
</feature>
<dbReference type="InterPro" id="IPR003807">
    <property type="entry name" value="DUF202"/>
</dbReference>